<evidence type="ECO:0000256" key="10">
    <source>
        <dbReference type="PIRSR" id="PIRSR016305-1"/>
    </source>
</evidence>
<evidence type="ECO:0000256" key="7">
    <source>
        <dbReference type="ARBA" id="ARBA00022691"/>
    </source>
</evidence>
<dbReference type="EMBL" id="KV454016">
    <property type="protein sequence ID" value="ODV94254.1"/>
    <property type="molecule type" value="Genomic_DNA"/>
</dbReference>
<organism evidence="11 12">
    <name type="scientific">Pachysolen tannophilus NRRL Y-2460</name>
    <dbReference type="NCBI Taxonomy" id="669874"/>
    <lineage>
        <taxon>Eukaryota</taxon>
        <taxon>Fungi</taxon>
        <taxon>Dikarya</taxon>
        <taxon>Ascomycota</taxon>
        <taxon>Saccharomycotina</taxon>
        <taxon>Pichiomycetes</taxon>
        <taxon>Pachysolenaceae</taxon>
        <taxon>Pachysolen</taxon>
    </lineage>
</organism>
<feature type="binding site" evidence="10">
    <location>
        <position position="213"/>
    </location>
    <ligand>
        <name>S-adenosyl-L-methionine</name>
        <dbReference type="ChEBI" id="CHEBI:59789"/>
    </ligand>
</feature>
<keyword evidence="7 10" id="KW-0949">S-adenosyl-L-methionine</keyword>
<dbReference type="GO" id="GO:0030488">
    <property type="term" value="P:tRNA methylation"/>
    <property type="evidence" value="ECO:0007669"/>
    <property type="project" value="TreeGrafter"/>
</dbReference>
<dbReference type="Gene3D" id="3.40.50.150">
    <property type="entry name" value="Vaccinia Virus protein VP39"/>
    <property type="match status" value="1"/>
</dbReference>
<dbReference type="GO" id="GO:0031591">
    <property type="term" value="P:wybutosine biosynthetic process"/>
    <property type="evidence" value="ECO:0007669"/>
    <property type="project" value="TreeGrafter"/>
</dbReference>
<keyword evidence="12" id="KW-1185">Reference proteome</keyword>
<name>A0A1E4TR95_PACTA</name>
<evidence type="ECO:0000256" key="8">
    <source>
        <dbReference type="ARBA" id="ARBA00029681"/>
    </source>
</evidence>
<evidence type="ECO:0000256" key="4">
    <source>
        <dbReference type="ARBA" id="ARBA00017497"/>
    </source>
</evidence>
<dbReference type="GO" id="GO:0008175">
    <property type="term" value="F:tRNA methyltransferase activity"/>
    <property type="evidence" value="ECO:0007669"/>
    <property type="project" value="TreeGrafter"/>
</dbReference>
<comment type="similarity">
    <text evidence="2">Belongs to the methyltransferase superfamily. LCMT family.</text>
</comment>
<dbReference type="Pfam" id="PF04072">
    <property type="entry name" value="LCM"/>
    <property type="match status" value="1"/>
</dbReference>
<dbReference type="PANTHER" id="PTHR46529:SF1">
    <property type="entry name" value="TRNA WYBUTOSINE-SYNTHESIZING PROTEIN 4"/>
    <property type="match status" value="1"/>
</dbReference>
<protein>
    <recommendedName>
        <fullName evidence="4">Leucine carboxyl methyltransferase 1</fullName>
        <ecNumber evidence="3">2.1.1.233</ecNumber>
    </recommendedName>
    <alternativeName>
        <fullName evidence="8">Protein phosphatase methyltransferase 1</fullName>
    </alternativeName>
    <alternativeName>
        <fullName evidence="9">[Phosphatase 2A protein]-leucine-carboxy methyltransferase 1</fullName>
    </alternativeName>
</protein>
<evidence type="ECO:0000256" key="1">
    <source>
        <dbReference type="ARBA" id="ARBA00000724"/>
    </source>
</evidence>
<feature type="binding site" evidence="10">
    <location>
        <position position="105"/>
    </location>
    <ligand>
        <name>S-adenosyl-L-methionine</name>
        <dbReference type="ChEBI" id="CHEBI:59789"/>
    </ligand>
</feature>
<dbReference type="InterPro" id="IPR016651">
    <property type="entry name" value="LCMT1"/>
</dbReference>
<dbReference type="PIRSF" id="PIRSF016305">
    <property type="entry name" value="LCM_mtfrase"/>
    <property type="match status" value="1"/>
</dbReference>
<feature type="binding site" evidence="10">
    <location>
        <position position="79"/>
    </location>
    <ligand>
        <name>S-adenosyl-L-methionine</name>
        <dbReference type="ChEBI" id="CHEBI:59789"/>
    </ligand>
</feature>
<evidence type="ECO:0000313" key="12">
    <source>
        <dbReference type="Proteomes" id="UP000094236"/>
    </source>
</evidence>
<reference evidence="12" key="1">
    <citation type="submission" date="2016-05" db="EMBL/GenBank/DDBJ databases">
        <title>Comparative genomics of biotechnologically important yeasts.</title>
        <authorList>
            <consortium name="DOE Joint Genome Institute"/>
            <person name="Riley R."/>
            <person name="Haridas S."/>
            <person name="Wolfe K.H."/>
            <person name="Lopes M.R."/>
            <person name="Hittinger C.T."/>
            <person name="Goker M."/>
            <person name="Salamov A."/>
            <person name="Wisecaver J."/>
            <person name="Long T.M."/>
            <person name="Aerts A.L."/>
            <person name="Barry K."/>
            <person name="Choi C."/>
            <person name="Clum A."/>
            <person name="Coughlan A.Y."/>
            <person name="Deshpande S."/>
            <person name="Douglass A.P."/>
            <person name="Hanson S.J."/>
            <person name="Klenk H.-P."/>
            <person name="Labutti K."/>
            <person name="Lapidus A."/>
            <person name="Lindquist E."/>
            <person name="Lipzen A."/>
            <person name="Meier-Kolthoff J.P."/>
            <person name="Ohm R.A."/>
            <person name="Otillar R.P."/>
            <person name="Pangilinan J."/>
            <person name="Peng Y."/>
            <person name="Rokas A."/>
            <person name="Rosa C.A."/>
            <person name="Scheuner C."/>
            <person name="Sibirny A.A."/>
            <person name="Slot J.C."/>
            <person name="Stielow J.B."/>
            <person name="Sun H."/>
            <person name="Kurtzman C.P."/>
            <person name="Blackwell M."/>
            <person name="Grigoriev I.V."/>
            <person name="Jeffries T.W."/>
        </authorList>
    </citation>
    <scope>NUCLEOTIDE SEQUENCE [LARGE SCALE GENOMIC DNA]</scope>
    <source>
        <strain evidence="12">NRRL Y-2460</strain>
    </source>
</reference>
<dbReference type="Proteomes" id="UP000094236">
    <property type="component" value="Unassembled WGS sequence"/>
</dbReference>
<dbReference type="SUPFAM" id="SSF53335">
    <property type="entry name" value="S-adenosyl-L-methionine-dependent methyltransferases"/>
    <property type="match status" value="1"/>
</dbReference>
<evidence type="ECO:0000256" key="3">
    <source>
        <dbReference type="ARBA" id="ARBA00012834"/>
    </source>
</evidence>
<evidence type="ECO:0000256" key="5">
    <source>
        <dbReference type="ARBA" id="ARBA00022603"/>
    </source>
</evidence>
<accession>A0A1E4TR95</accession>
<feature type="binding site" evidence="10">
    <location>
        <begin position="185"/>
        <end position="186"/>
    </location>
    <ligand>
        <name>S-adenosyl-L-methionine</name>
        <dbReference type="ChEBI" id="CHEBI:59789"/>
    </ligand>
</feature>
<comment type="catalytic activity">
    <reaction evidence="1">
        <text>[phosphatase 2A protein]-C-terminal L-leucine + S-adenosyl-L-methionine = [phosphatase 2A protein]-C-terminal L-leucine methyl ester + S-adenosyl-L-homocysteine</text>
        <dbReference type="Rhea" id="RHEA:48544"/>
        <dbReference type="Rhea" id="RHEA-COMP:12134"/>
        <dbReference type="Rhea" id="RHEA-COMP:12135"/>
        <dbReference type="ChEBI" id="CHEBI:57856"/>
        <dbReference type="ChEBI" id="CHEBI:59789"/>
        <dbReference type="ChEBI" id="CHEBI:90516"/>
        <dbReference type="ChEBI" id="CHEBI:90517"/>
        <dbReference type="EC" id="2.1.1.233"/>
    </reaction>
</comment>
<evidence type="ECO:0000256" key="9">
    <source>
        <dbReference type="ARBA" id="ARBA00032526"/>
    </source>
</evidence>
<dbReference type="STRING" id="669874.A0A1E4TR95"/>
<keyword evidence="6" id="KW-0808">Transferase</keyword>
<gene>
    <name evidence="11" type="ORF">PACTADRAFT_51126</name>
</gene>
<dbReference type="PANTHER" id="PTHR46529">
    <property type="entry name" value="TRNA WYBUTOSINE-SYNTHESIZING PROTEIN 4"/>
    <property type="match status" value="1"/>
</dbReference>
<dbReference type="OrthoDB" id="47172at2759"/>
<dbReference type="InterPro" id="IPR007213">
    <property type="entry name" value="Ppm1/Ppm2/Tcmp"/>
</dbReference>
<proteinExistence type="inferred from homology"/>
<keyword evidence="5" id="KW-0489">Methyltransferase</keyword>
<dbReference type="EC" id="2.1.1.233" evidence="3"/>
<evidence type="ECO:0000256" key="2">
    <source>
        <dbReference type="ARBA" id="ARBA00010703"/>
    </source>
</evidence>
<feature type="non-terminal residue" evidence="11">
    <location>
        <position position="293"/>
    </location>
</feature>
<dbReference type="GO" id="GO:0018423">
    <property type="term" value="F:protein C-terminal leucine carboxyl O-methyltransferase activity"/>
    <property type="evidence" value="ECO:0007669"/>
    <property type="project" value="UniProtKB-EC"/>
</dbReference>
<dbReference type="AlphaFoldDB" id="A0A1E4TR95"/>
<evidence type="ECO:0000313" key="11">
    <source>
        <dbReference type="EMBL" id="ODV94254.1"/>
    </source>
</evidence>
<evidence type="ECO:0000256" key="6">
    <source>
        <dbReference type="ARBA" id="ARBA00022679"/>
    </source>
</evidence>
<dbReference type="InterPro" id="IPR029063">
    <property type="entry name" value="SAM-dependent_MTases_sf"/>
</dbReference>
<sequence>MSNIDRGQKKIAKDKGSAIRADLLVQGTNDFSIVSKRSVEKLYFPALNEAEPVNGEYFHHFVSKEQRRSPAINRGYWIRMNSIKNCIDSIIKNENAAINTIINLGCGYDPLPFQILDNKFKFLRNGKPGMKFLCIDIDYPELIENKVKMIKDSAELMEIVGEIDHSCKIPGVQLKTDNYAAVGCNLRDIGLFQEQLTLLGLYELNTTSIFIAEVSLAYMLPEHCNPIIQETSKFPKSHFVVLEQLLPTADNYHPFGRTMLHHFKRLSTPLKCVESYSTISHQLQRFQQLGFPI</sequence>